<accession>A0A1R1PC71</accession>
<gene>
    <name evidence="2" type="ORF">AX774_g8037</name>
</gene>
<name>A0A1R1PC71_ZANCU</name>
<protein>
    <submittedName>
        <fullName evidence="2">Uncharacterized protein</fullName>
    </submittedName>
</protein>
<proteinExistence type="predicted"/>
<sequence length="323" mass="37560">MKKSKPEGMVNNQTAGCRNVKMTDNIENLEQEENVKDKKMAEYIEEIEEGELEDEEEKIVYSKSIHPNSKENVETAEVISIESSEEGELRVEVEDGEIQEDSEPEWDAVKVGTIDVVKFKLINEKQNVHNSEVGERGWYEKEIDRIKQRDGVHPIKQAKEHFRRKNLREKLLRMKKEKERIQGGGKKLDLIQDSRPFMAEISERNGNVDITGERIDEFLKGVVENNVEEERSELEDSSEVDMEMSDDSAGNEEIDNKIIVQRNKLNSQEIMKRIEAMRKTKEMSSKLIVEQGNGRGKGKWIFWRFGGDRGYYGQQNERKFESD</sequence>
<evidence type="ECO:0000313" key="2">
    <source>
        <dbReference type="EMBL" id="OMH78567.1"/>
    </source>
</evidence>
<reference evidence="3" key="1">
    <citation type="submission" date="2017-01" db="EMBL/GenBank/DDBJ databases">
        <authorList>
            <person name="Wang Y."/>
            <person name="White M."/>
            <person name="Kvist S."/>
            <person name="Moncalvo J.-M."/>
        </authorList>
    </citation>
    <scope>NUCLEOTIDE SEQUENCE [LARGE SCALE GENOMIC DNA]</scope>
    <source>
        <strain evidence="3">COL-18-3</strain>
    </source>
</reference>
<feature type="region of interest" description="Disordered" evidence="1">
    <location>
        <begin position="1"/>
        <end position="33"/>
    </location>
</feature>
<feature type="compositionally biased region" description="Acidic residues" evidence="1">
    <location>
        <begin position="94"/>
        <end position="104"/>
    </location>
</feature>
<keyword evidence="3" id="KW-1185">Reference proteome</keyword>
<dbReference type="AlphaFoldDB" id="A0A1R1PC71"/>
<evidence type="ECO:0000313" key="3">
    <source>
        <dbReference type="Proteomes" id="UP000188320"/>
    </source>
</evidence>
<evidence type="ECO:0000256" key="1">
    <source>
        <dbReference type="SAM" id="MobiDB-lite"/>
    </source>
</evidence>
<comment type="caution">
    <text evidence="2">The sequence shown here is derived from an EMBL/GenBank/DDBJ whole genome shotgun (WGS) entry which is preliminary data.</text>
</comment>
<feature type="region of interest" description="Disordered" evidence="1">
    <location>
        <begin position="229"/>
        <end position="250"/>
    </location>
</feature>
<dbReference type="Proteomes" id="UP000188320">
    <property type="component" value="Unassembled WGS sequence"/>
</dbReference>
<organism evidence="2 3">
    <name type="scientific">Zancudomyces culisetae</name>
    <name type="common">Gut fungus</name>
    <name type="synonym">Smittium culisetae</name>
    <dbReference type="NCBI Taxonomy" id="1213189"/>
    <lineage>
        <taxon>Eukaryota</taxon>
        <taxon>Fungi</taxon>
        <taxon>Fungi incertae sedis</taxon>
        <taxon>Zoopagomycota</taxon>
        <taxon>Kickxellomycotina</taxon>
        <taxon>Harpellomycetes</taxon>
        <taxon>Harpellales</taxon>
        <taxon>Legeriomycetaceae</taxon>
        <taxon>Zancudomyces</taxon>
    </lineage>
</organism>
<dbReference type="EMBL" id="LSSK01001891">
    <property type="protein sequence ID" value="OMH78567.1"/>
    <property type="molecule type" value="Genomic_DNA"/>
</dbReference>
<feature type="region of interest" description="Disordered" evidence="1">
    <location>
        <begin position="84"/>
        <end position="104"/>
    </location>
</feature>